<feature type="compositionally biased region" description="Basic and acidic residues" evidence="1">
    <location>
        <begin position="42"/>
        <end position="55"/>
    </location>
</feature>
<name>A0ABN3J8B9_9ACTN</name>
<organism evidence="3 4">
    <name type="scientific">Streptomyces macrosporus</name>
    <dbReference type="NCBI Taxonomy" id="44032"/>
    <lineage>
        <taxon>Bacteria</taxon>
        <taxon>Bacillati</taxon>
        <taxon>Actinomycetota</taxon>
        <taxon>Actinomycetes</taxon>
        <taxon>Kitasatosporales</taxon>
        <taxon>Streptomycetaceae</taxon>
        <taxon>Streptomyces</taxon>
    </lineage>
</organism>
<dbReference type="RefSeq" id="WP_344320046.1">
    <property type="nucleotide sequence ID" value="NZ_BAAASZ010000003.1"/>
</dbReference>
<sequence length="99" mass="10405">MLRIVTPLATLPLVLLALAEPDRDAVEGEEDEAPSRLGPASDVRRAPALDGRDDPYGGLYDDLYDDLYTVQVIHTDAGPGPRAGAEPGTGRPAGVTAPR</sequence>
<accession>A0ABN3J8B9</accession>
<proteinExistence type="predicted"/>
<protein>
    <submittedName>
        <fullName evidence="3">Uncharacterized protein</fullName>
    </submittedName>
</protein>
<feature type="chain" id="PRO_5046962837" evidence="2">
    <location>
        <begin position="20"/>
        <end position="99"/>
    </location>
</feature>
<feature type="signal peptide" evidence="2">
    <location>
        <begin position="1"/>
        <end position="19"/>
    </location>
</feature>
<evidence type="ECO:0000313" key="4">
    <source>
        <dbReference type="Proteomes" id="UP001501638"/>
    </source>
</evidence>
<feature type="region of interest" description="Disordered" evidence="1">
    <location>
        <begin position="75"/>
        <end position="99"/>
    </location>
</feature>
<dbReference type="EMBL" id="BAAASZ010000003">
    <property type="protein sequence ID" value="GAA2423222.1"/>
    <property type="molecule type" value="Genomic_DNA"/>
</dbReference>
<feature type="compositionally biased region" description="Low complexity" evidence="1">
    <location>
        <begin position="77"/>
        <end position="99"/>
    </location>
</feature>
<reference evidence="3 4" key="1">
    <citation type="journal article" date="2019" name="Int. J. Syst. Evol. Microbiol.">
        <title>The Global Catalogue of Microorganisms (GCM) 10K type strain sequencing project: providing services to taxonomists for standard genome sequencing and annotation.</title>
        <authorList>
            <consortium name="The Broad Institute Genomics Platform"/>
            <consortium name="The Broad Institute Genome Sequencing Center for Infectious Disease"/>
            <person name="Wu L."/>
            <person name="Ma J."/>
        </authorList>
    </citation>
    <scope>NUCLEOTIDE SEQUENCE [LARGE SCALE GENOMIC DNA]</scope>
    <source>
        <strain evidence="3 4">JCM 6305</strain>
    </source>
</reference>
<evidence type="ECO:0000256" key="2">
    <source>
        <dbReference type="SAM" id="SignalP"/>
    </source>
</evidence>
<keyword evidence="2" id="KW-0732">Signal</keyword>
<evidence type="ECO:0000313" key="3">
    <source>
        <dbReference type="EMBL" id="GAA2423222.1"/>
    </source>
</evidence>
<dbReference type="Proteomes" id="UP001501638">
    <property type="component" value="Unassembled WGS sequence"/>
</dbReference>
<evidence type="ECO:0000256" key="1">
    <source>
        <dbReference type="SAM" id="MobiDB-lite"/>
    </source>
</evidence>
<comment type="caution">
    <text evidence="3">The sequence shown here is derived from an EMBL/GenBank/DDBJ whole genome shotgun (WGS) entry which is preliminary data.</text>
</comment>
<gene>
    <name evidence="3" type="ORF">GCM10010405_01890</name>
</gene>
<keyword evidence="4" id="KW-1185">Reference proteome</keyword>
<feature type="region of interest" description="Disordered" evidence="1">
    <location>
        <begin position="24"/>
        <end position="57"/>
    </location>
</feature>